<dbReference type="InterPro" id="IPR000422">
    <property type="entry name" value="DHBP_synthase_RibB"/>
</dbReference>
<comment type="cofactor">
    <cofactor evidence="12">
        <name>Mg(2+)</name>
        <dbReference type="ChEBI" id="CHEBI:18420"/>
    </cofactor>
    <cofactor evidence="12">
        <name>Mn(2+)</name>
        <dbReference type="ChEBI" id="CHEBI:29035"/>
    </cofactor>
    <text evidence="12">Binds 2 divalent metal cations per subunit. Magnesium or manganese.</text>
</comment>
<accession>A0A7C8ITR1</accession>
<dbReference type="PANTHER" id="PTHR21327">
    <property type="entry name" value="GTP CYCLOHYDROLASE II-RELATED"/>
    <property type="match status" value="1"/>
</dbReference>
<dbReference type="GO" id="GO:0008686">
    <property type="term" value="F:3,4-dihydroxy-2-butanone-4-phosphate synthase activity"/>
    <property type="evidence" value="ECO:0007669"/>
    <property type="project" value="UniProtKB-EC"/>
</dbReference>
<comment type="similarity">
    <text evidence="11 12">Belongs to the DHBP synthase family.</text>
</comment>
<comment type="catalytic activity">
    <reaction evidence="12">
        <text>D-ribulose 5-phosphate = (2S)-2-hydroxy-3-oxobutyl phosphate + formate + H(+)</text>
        <dbReference type="Rhea" id="RHEA:18457"/>
        <dbReference type="ChEBI" id="CHEBI:15378"/>
        <dbReference type="ChEBI" id="CHEBI:15740"/>
        <dbReference type="ChEBI" id="CHEBI:58121"/>
        <dbReference type="ChEBI" id="CHEBI:58830"/>
        <dbReference type="EC" id="4.1.99.12"/>
    </reaction>
</comment>
<keyword evidence="9 12" id="KW-0464">Manganese</keyword>
<comment type="subunit">
    <text evidence="2 12">Homodimer.</text>
</comment>
<keyword evidence="10 12" id="KW-0456">Lyase</keyword>
<evidence type="ECO:0000256" key="12">
    <source>
        <dbReference type="RuleBase" id="RU003843"/>
    </source>
</evidence>
<dbReference type="EC" id="4.1.99.12" evidence="3 12"/>
<keyword evidence="5 12" id="KW-0686">Riboflavin biosynthesis</keyword>
<dbReference type="SUPFAM" id="SSF55821">
    <property type="entry name" value="YrdC/RibB"/>
    <property type="match status" value="1"/>
</dbReference>
<dbReference type="AlphaFoldDB" id="A0A7C8ITR1"/>
<sequence length="232" mass="24922">MPSATIEHNEFDSIPDTITAFRNGEFIVVMDDPGRENEGDLIIAAQDVTAEQMAFMVRHSSGYVCAPIPPARTEFLELPQMVASSQDPRGTAYTITVDSADPSVTTGISAHDRALAVRTLADPNATAASFRRPGHVLPLRAVSGGVRARRGHTEAAIDFCRLAGKAEAAAICEIVDDGEEIIGQAIRRSPGMLRGEGCIAFARKWNLKVCTIEDLVNYLEKTEGKLDANGTP</sequence>
<evidence type="ECO:0000256" key="2">
    <source>
        <dbReference type="ARBA" id="ARBA00011738"/>
    </source>
</evidence>
<evidence type="ECO:0000256" key="6">
    <source>
        <dbReference type="ARBA" id="ARBA00022723"/>
    </source>
</evidence>
<protein>
    <recommendedName>
        <fullName evidence="4 12">3,4-dihydroxy-2-butanone 4-phosphate synthase</fullName>
        <shortName evidence="12">DHBP synthase</shortName>
        <ecNumber evidence="3 12">4.1.99.12</ecNumber>
    </recommendedName>
</protein>
<dbReference type="GO" id="GO:0046872">
    <property type="term" value="F:metal ion binding"/>
    <property type="evidence" value="ECO:0007669"/>
    <property type="project" value="UniProtKB-KW"/>
</dbReference>
<evidence type="ECO:0000256" key="3">
    <source>
        <dbReference type="ARBA" id="ARBA00012153"/>
    </source>
</evidence>
<evidence type="ECO:0000256" key="4">
    <source>
        <dbReference type="ARBA" id="ARBA00018836"/>
    </source>
</evidence>
<dbReference type="GO" id="GO:0005829">
    <property type="term" value="C:cytosol"/>
    <property type="evidence" value="ECO:0007669"/>
    <property type="project" value="TreeGrafter"/>
</dbReference>
<organism evidence="13 14">
    <name type="scientific">Xylaria multiplex</name>
    <dbReference type="NCBI Taxonomy" id="323545"/>
    <lineage>
        <taxon>Eukaryota</taxon>
        <taxon>Fungi</taxon>
        <taxon>Dikarya</taxon>
        <taxon>Ascomycota</taxon>
        <taxon>Pezizomycotina</taxon>
        <taxon>Sordariomycetes</taxon>
        <taxon>Xylariomycetidae</taxon>
        <taxon>Xylariales</taxon>
        <taxon>Xylariaceae</taxon>
        <taxon>Xylaria</taxon>
    </lineage>
</organism>
<comment type="caution">
    <text evidence="13">The sequence shown here is derived from an EMBL/GenBank/DDBJ whole genome shotgun (WGS) entry which is preliminary data.</text>
</comment>
<evidence type="ECO:0000313" key="14">
    <source>
        <dbReference type="Proteomes" id="UP000481858"/>
    </source>
</evidence>
<evidence type="ECO:0000256" key="9">
    <source>
        <dbReference type="ARBA" id="ARBA00023211"/>
    </source>
</evidence>
<dbReference type="InterPro" id="IPR017945">
    <property type="entry name" value="DHBP_synth_RibB-like_a/b_dom"/>
</dbReference>
<dbReference type="Proteomes" id="UP000481858">
    <property type="component" value="Unassembled WGS sequence"/>
</dbReference>
<dbReference type="FunFam" id="3.90.870.10:FF:000002">
    <property type="entry name" value="3,4-dihydroxy-2-butanone 4-phosphate synthase"/>
    <property type="match status" value="1"/>
</dbReference>
<keyword evidence="7 12" id="KW-0460">Magnesium</keyword>
<dbReference type="GO" id="GO:0009231">
    <property type="term" value="P:riboflavin biosynthetic process"/>
    <property type="evidence" value="ECO:0007669"/>
    <property type="project" value="UniProtKB-UniPathway"/>
</dbReference>
<keyword evidence="8" id="KW-0318">Glutathionylation</keyword>
<evidence type="ECO:0000256" key="7">
    <source>
        <dbReference type="ARBA" id="ARBA00022842"/>
    </source>
</evidence>
<comment type="function">
    <text evidence="12">Catalyzes the conversion of D-ribulose 5-phosphate to formate and 3,4-dihydroxy-2-butanone 4-phosphate.</text>
</comment>
<dbReference type="Pfam" id="PF00926">
    <property type="entry name" value="DHBP_synthase"/>
    <property type="match status" value="1"/>
</dbReference>
<dbReference type="InParanoid" id="A0A7C8ITR1"/>
<dbReference type="GO" id="GO:0005758">
    <property type="term" value="C:mitochondrial intermembrane space"/>
    <property type="evidence" value="ECO:0007669"/>
    <property type="project" value="TreeGrafter"/>
</dbReference>
<keyword evidence="6 12" id="KW-0479">Metal-binding</keyword>
<evidence type="ECO:0000313" key="13">
    <source>
        <dbReference type="EMBL" id="KAF2969703.1"/>
    </source>
</evidence>
<evidence type="ECO:0000256" key="11">
    <source>
        <dbReference type="ARBA" id="ARBA00060730"/>
    </source>
</evidence>
<dbReference type="EMBL" id="WUBL01000032">
    <property type="protein sequence ID" value="KAF2969703.1"/>
    <property type="molecule type" value="Genomic_DNA"/>
</dbReference>
<evidence type="ECO:0000256" key="5">
    <source>
        <dbReference type="ARBA" id="ARBA00022619"/>
    </source>
</evidence>
<dbReference type="Gene3D" id="3.90.870.10">
    <property type="entry name" value="DHBP synthase"/>
    <property type="match status" value="1"/>
</dbReference>
<comment type="pathway">
    <text evidence="1 12">Cofactor biosynthesis; riboflavin biosynthesis; 2-hydroxy-3-oxobutyl phosphate from D-ribulose 5-phosphate: step 1/1.</text>
</comment>
<dbReference type="NCBIfam" id="TIGR00506">
    <property type="entry name" value="ribB"/>
    <property type="match status" value="1"/>
</dbReference>
<dbReference type="PANTHER" id="PTHR21327:SF18">
    <property type="entry name" value="3,4-DIHYDROXY-2-BUTANONE 4-PHOSPHATE SYNTHASE"/>
    <property type="match status" value="1"/>
</dbReference>
<evidence type="ECO:0000256" key="10">
    <source>
        <dbReference type="ARBA" id="ARBA00023239"/>
    </source>
</evidence>
<proteinExistence type="inferred from homology"/>
<dbReference type="UniPathway" id="UPA00275">
    <property type="reaction ID" value="UER00399"/>
</dbReference>
<name>A0A7C8ITR1_9PEZI</name>
<gene>
    <name evidence="13" type="ORF">GQX73_g3824</name>
</gene>
<evidence type="ECO:0000256" key="8">
    <source>
        <dbReference type="ARBA" id="ARBA00023206"/>
    </source>
</evidence>
<reference evidence="13 14" key="1">
    <citation type="submission" date="2019-12" db="EMBL/GenBank/DDBJ databases">
        <title>Draft genome sequence of the ascomycete Xylaria multiplex DSM 110363.</title>
        <authorList>
            <person name="Buettner E."/>
            <person name="Kellner H."/>
        </authorList>
    </citation>
    <scope>NUCLEOTIDE SEQUENCE [LARGE SCALE GENOMIC DNA]</scope>
    <source>
        <strain evidence="13 14">DSM 110363</strain>
    </source>
</reference>
<dbReference type="OrthoDB" id="60371at2759"/>
<evidence type="ECO:0000256" key="1">
    <source>
        <dbReference type="ARBA" id="ARBA00004904"/>
    </source>
</evidence>
<keyword evidence="14" id="KW-1185">Reference proteome</keyword>
<dbReference type="FunCoup" id="A0A7C8ITR1">
    <property type="interactions" value="119"/>
</dbReference>